<keyword evidence="1" id="KW-0472">Membrane</keyword>
<dbReference type="Proteomes" id="UP000004946">
    <property type="component" value="Chromosome"/>
</dbReference>
<feature type="signal peptide" evidence="2">
    <location>
        <begin position="1"/>
        <end position="21"/>
    </location>
</feature>
<feature type="transmembrane region" description="Helical" evidence="1">
    <location>
        <begin position="592"/>
        <end position="617"/>
    </location>
</feature>
<protein>
    <recommendedName>
        <fullName evidence="5">Bacteriocin-associated integral membrane protein</fullName>
    </recommendedName>
</protein>
<feature type="transmembrane region" description="Helical" evidence="1">
    <location>
        <begin position="252"/>
        <end position="276"/>
    </location>
</feature>
<dbReference type="RefSeq" id="WP_006290300.1">
    <property type="nucleotide sequence ID" value="NZ_AP012333.1"/>
</dbReference>
<sequence length="662" mass="73739">MLKKVTQIALCIIMLVCAVLVDVTVGEIDQDFPEGYSYAINVNVSSSSSPKRQLIENIDEWARESRITPVLVKPDTTDVIHVKNLYYFGQKPKRCASGDCPVSWYRRGMKGRYLPASEIKALNLSGTYLFHDSNQCFSFSRFLRGQGVTIEENMQKNDHLLAYMWRSHSTIPFLAVAALLFIVSLVWAFLAEKMPSVRIKTQSGLGKAEIAAQSVYEFLRYSSLQLLLLLLLSCLILSILHKFYLFGFVIKYLLIFFLGLLLLPAFFISISTVVIFPSTHQIAIREGAPRASLVGSIVIKVLSTIVVVSVFPTALANFGVARQQLGSVSRWRQISHAVNLQIDPSEKTEDSYARKLVRVAYRMEGKRQAALSYSAANSIAQNSRGTIDAGLMAPYDSIAVMNPTFLTSLHIQEKSLCKVQPSMIDPALAGKIRQYDDLWLAKGSTKSMTDMLYSPCQGSHASIPVLLATGGVGTFSLVHKPLIILVKDLKALNPDQFLYPAMTTGNLFFTQPDGVEEALHQENAQQAVYAINSIVDDAVLASQIMEYEVYLDFILVITACMAIILCAAISSRLWMIRKRRWIFVRHTSGEPYLSIISSYLLQAVFIIAGSLTLSQLLFAHEWQAVSHPVLTVVMILLAFIGLECGFAFFHARQAFAAMIHRE</sequence>
<proteinExistence type="predicted"/>
<dbReference type="HOGENOM" id="CLU_409739_0_0_11"/>
<accession>E6K199</accession>
<dbReference type="AlphaFoldDB" id="E6K199"/>
<keyword evidence="4" id="KW-1185">Reference proteome</keyword>
<evidence type="ECO:0008006" key="5">
    <source>
        <dbReference type="Google" id="ProtNLM"/>
    </source>
</evidence>
<name>E6K199_PARDN</name>
<evidence type="ECO:0000256" key="1">
    <source>
        <dbReference type="SAM" id="Phobius"/>
    </source>
</evidence>
<evidence type="ECO:0000256" key="2">
    <source>
        <dbReference type="SAM" id="SignalP"/>
    </source>
</evidence>
<keyword evidence="1" id="KW-0812">Transmembrane</keyword>
<feature type="transmembrane region" description="Helical" evidence="1">
    <location>
        <begin position="297"/>
        <end position="320"/>
    </location>
</feature>
<reference evidence="3 4" key="1">
    <citation type="submission" date="2010-12" db="EMBL/GenBank/DDBJ databases">
        <authorList>
            <person name="Muzny D."/>
            <person name="Qin X."/>
            <person name="Buhay C."/>
            <person name="Dugan-Rocha S."/>
            <person name="Ding Y."/>
            <person name="Chen G."/>
            <person name="Hawes A."/>
            <person name="Holder M."/>
            <person name="Jhangiani S."/>
            <person name="Johnson A."/>
            <person name="Khan Z."/>
            <person name="Li Z."/>
            <person name="Liu W."/>
            <person name="Liu X."/>
            <person name="Perez L."/>
            <person name="Shen H."/>
            <person name="Wang Q."/>
            <person name="Watt J."/>
            <person name="Xi L."/>
            <person name="Xin Y."/>
            <person name="Zhou J."/>
            <person name="Deng J."/>
            <person name="Jiang H."/>
            <person name="Liu Y."/>
            <person name="Qu J."/>
            <person name="Song X.-Z."/>
            <person name="Zhang L."/>
            <person name="Villasana D."/>
            <person name="Johnson A."/>
            <person name="Liu J."/>
            <person name="Liyanage D."/>
            <person name="Lorensuhewa L."/>
            <person name="Robinson T."/>
            <person name="Song A."/>
            <person name="Song B.-B."/>
            <person name="Dinh H."/>
            <person name="Thornton R."/>
            <person name="Coyle M."/>
            <person name="Francisco L."/>
            <person name="Jackson L."/>
            <person name="Javaid M."/>
            <person name="Korchina V."/>
            <person name="Kovar C."/>
            <person name="Mata R."/>
            <person name="Mathew T."/>
            <person name="Ngo R."/>
            <person name="Nguyen L."/>
            <person name="Nguyen N."/>
            <person name="Okwuonu G."/>
            <person name="Ongeri F."/>
            <person name="Pham C."/>
            <person name="Simmons D."/>
            <person name="Wilczek-Boney K."/>
            <person name="Hale W."/>
            <person name="Jakkamsetti A."/>
            <person name="Pham P."/>
            <person name="Ruth R."/>
            <person name="San Lucas F."/>
            <person name="Warren J."/>
            <person name="Zhang J."/>
            <person name="Zhao Z."/>
            <person name="Zhou C."/>
            <person name="Zhu D."/>
            <person name="Lee S."/>
            <person name="Bess C."/>
            <person name="Blankenburg K."/>
            <person name="Forbes L."/>
            <person name="Fu Q."/>
            <person name="Gubbala S."/>
            <person name="Hirani K."/>
            <person name="Jayaseelan J.C."/>
            <person name="Lara F."/>
            <person name="Munidasa M."/>
            <person name="Palculict T."/>
            <person name="Patil S."/>
            <person name="Pu L.-L."/>
            <person name="Saada N."/>
            <person name="Tang L."/>
            <person name="Weissenberger G."/>
            <person name="Zhu Y."/>
            <person name="Hemphill L."/>
            <person name="Shang Y."/>
            <person name="Youmans B."/>
            <person name="Ayvaz T."/>
            <person name="Ross M."/>
            <person name="Santibanez J."/>
            <person name="Aqrawi P."/>
            <person name="Gross S."/>
            <person name="Joshi V."/>
            <person name="Fowler G."/>
            <person name="Nazareth L."/>
            <person name="Reid J."/>
            <person name="Worley K."/>
            <person name="Petrosino J."/>
            <person name="Highlander S."/>
            <person name="Gibbs R."/>
        </authorList>
    </citation>
    <scope>NUCLEOTIDE SEQUENCE [LARGE SCALE GENOMIC DNA]</scope>
    <source>
        <strain evidence="3 4">DSM 10105</strain>
    </source>
</reference>
<feature type="transmembrane region" description="Helical" evidence="1">
    <location>
        <begin position="549"/>
        <end position="571"/>
    </location>
</feature>
<evidence type="ECO:0000313" key="3">
    <source>
        <dbReference type="EMBL" id="EFT83580.1"/>
    </source>
</evidence>
<dbReference type="EMBL" id="AEON01000001">
    <property type="protein sequence ID" value="EFT83580.1"/>
    <property type="molecule type" value="Genomic_DNA"/>
</dbReference>
<feature type="transmembrane region" description="Helical" evidence="1">
    <location>
        <begin position="171"/>
        <end position="190"/>
    </location>
</feature>
<keyword evidence="1" id="KW-1133">Transmembrane helix</keyword>
<keyword evidence="2" id="KW-0732">Signal</keyword>
<feature type="chain" id="PRO_5038806135" description="Bacteriocin-associated integral membrane protein" evidence="2">
    <location>
        <begin position="22"/>
        <end position="662"/>
    </location>
</feature>
<feature type="transmembrane region" description="Helical" evidence="1">
    <location>
        <begin position="629"/>
        <end position="651"/>
    </location>
</feature>
<comment type="caution">
    <text evidence="3">The sequence shown here is derived from an EMBL/GenBank/DDBJ whole genome shotgun (WGS) entry which is preliminary data.</text>
</comment>
<feature type="transmembrane region" description="Helical" evidence="1">
    <location>
        <begin position="226"/>
        <end position="246"/>
    </location>
</feature>
<dbReference type="PATRIC" id="fig|864564.6.peg.1124"/>
<dbReference type="KEGG" id="pdo:PSDT_1035"/>
<organism evidence="3 4">
    <name type="scientific">Parascardovia denticolens DSM 10105 = JCM 12538</name>
    <dbReference type="NCBI Taxonomy" id="864564"/>
    <lineage>
        <taxon>Bacteria</taxon>
        <taxon>Bacillati</taxon>
        <taxon>Actinomycetota</taxon>
        <taxon>Actinomycetes</taxon>
        <taxon>Bifidobacteriales</taxon>
        <taxon>Bifidobacteriaceae</taxon>
        <taxon>Parascardovia</taxon>
    </lineage>
</organism>
<evidence type="ECO:0000313" key="4">
    <source>
        <dbReference type="Proteomes" id="UP000004946"/>
    </source>
</evidence>
<dbReference type="eggNOG" id="ENOG502ZXGI">
    <property type="taxonomic scope" value="Bacteria"/>
</dbReference>
<gene>
    <name evidence="3" type="ORF">HMPREF0620_0585</name>
</gene>